<keyword evidence="5" id="KW-0804">Transcription</keyword>
<feature type="repeat" description="PPR" evidence="7">
    <location>
        <begin position="864"/>
        <end position="898"/>
    </location>
</feature>
<feature type="repeat" description="PPR" evidence="7">
    <location>
        <begin position="724"/>
        <end position="758"/>
    </location>
</feature>
<dbReference type="InterPro" id="IPR036093">
    <property type="entry name" value="NAC_dom_sf"/>
</dbReference>
<feature type="repeat" description="PPR" evidence="7">
    <location>
        <begin position="551"/>
        <end position="581"/>
    </location>
</feature>
<dbReference type="GO" id="GO:0003677">
    <property type="term" value="F:DNA binding"/>
    <property type="evidence" value="ECO:0007669"/>
    <property type="project" value="UniProtKB-KW"/>
</dbReference>
<dbReference type="Pfam" id="PF13041">
    <property type="entry name" value="PPR_2"/>
    <property type="match status" value="5"/>
</dbReference>
<feature type="domain" description="NAC" evidence="8">
    <location>
        <begin position="86"/>
        <end position="247"/>
    </location>
</feature>
<evidence type="ECO:0000256" key="3">
    <source>
        <dbReference type="ARBA" id="ARBA00023015"/>
    </source>
</evidence>
<feature type="repeat" description="PPR" evidence="7">
    <location>
        <begin position="759"/>
        <end position="793"/>
    </location>
</feature>
<evidence type="ECO:0000256" key="7">
    <source>
        <dbReference type="PROSITE-ProRule" id="PRU00708"/>
    </source>
</evidence>
<feature type="repeat" description="PPR" evidence="7">
    <location>
        <begin position="899"/>
        <end position="933"/>
    </location>
</feature>
<evidence type="ECO:0000256" key="2">
    <source>
        <dbReference type="ARBA" id="ARBA00022946"/>
    </source>
</evidence>
<sequence length="966" mass="106585">MARLVTVAAAKVKGSASRFRYVCSTPRTLDQPWIIAGGKVIATKIRNATQLLSCKLGELVPEAWRECPNCKCHIDNSDVTLQWPEFPDGVKFDPSDLEVLEHLERKINLGNPGPQGLIDHFIPTLEKVEGICYTHPENLPGIKLDGTSSHFFHRISNAYGSGQRKRRKISHTGHAASDENIRWHKTGKSKQIYHNGVLKGWKKILVLYKGSKKNKIVQANWVMHQYNLGVEEGGEDGELVVSKVFYQLSSKQTGTPEMDSVTEEASDALTIRSDPITPITNPPLPRCLMNSPCDTEQNGTISHDQEGECSTSTLRPMVEAGNRAGCSAGASTAGDFNEDLLQRCEFPEDPVPTLDDTLPFLYTDETDLFSWEDFQFGSQESFGWVDGDHTLVQFLYLCMWDRLLVDDLLREKSIPLPNSVENSRKTLLRSPQFHMAPPTSAAAAVAAAARASPTSAAALALFKSALSADKALSPLAVLPHLDGAPSSLPNLLLTASAAVRPHATSLRLYSRMKSLSLPISTASLHPLLSALPSAPAFALFADMFRLRLPLCTTTFNIMLRHLCSAGKPARALELLRQMPRPNAVTYNTVIAGFCSRGRVQAALDIMREMRERGGIAPNQYTYGTVISGWCKVGRVDEAVKVFDEMLTKGEVKPEAVMYNALIGGYCDQGKLDTALLYRDRMVERGVAMTVATYNLLVHALFMDGRGTEAYELVEEMGGKGLALDVFTYNILINGHCKEGNVKKALEIFENMSRRGVRATVVTYTSLIYALSKKGQVQETDKLFDEAVRRGIRPDLVLYNALINSHSTSGNIDRAFEIMGEMEKKRIAPDDVTYNTLMRGLCLLGRVDEARKLIDEMTKRGIQPDLVTYNTLISGYSMKGDVKDALRIRNEMMNKGFNPTLLTYNALIQGLCKNGQGDDAENMVKEMVENGITPDDSTYISLIEGLTTEDERAIDDERLAAADAAKV</sequence>
<accession>A0A0E0H251</accession>
<protein>
    <recommendedName>
        <fullName evidence="8">NAC domain-containing protein</fullName>
    </recommendedName>
</protein>
<feature type="repeat" description="PPR" evidence="7">
    <location>
        <begin position="829"/>
        <end position="863"/>
    </location>
</feature>
<keyword evidence="1" id="KW-0677">Repeat</keyword>
<dbReference type="STRING" id="4536.A0A0E0H251"/>
<keyword evidence="2" id="KW-0809">Transit peptide</keyword>
<dbReference type="EnsemblPlants" id="ONIVA04G14230.1">
    <property type="protein sequence ID" value="ONIVA04G14230.1"/>
    <property type="gene ID" value="ONIVA04G14230"/>
</dbReference>
<evidence type="ECO:0000259" key="8">
    <source>
        <dbReference type="PROSITE" id="PS51005"/>
    </source>
</evidence>
<name>A0A0E0H251_ORYNI</name>
<dbReference type="InterPro" id="IPR003441">
    <property type="entry name" value="NAC-dom"/>
</dbReference>
<dbReference type="PROSITE" id="PS51375">
    <property type="entry name" value="PPR"/>
    <property type="match status" value="11"/>
</dbReference>
<feature type="repeat" description="PPR" evidence="7">
    <location>
        <begin position="794"/>
        <end position="828"/>
    </location>
</feature>
<dbReference type="Gene3D" id="1.25.40.10">
    <property type="entry name" value="Tetratricopeptide repeat domain"/>
    <property type="match status" value="4"/>
</dbReference>
<dbReference type="Gramene" id="ONIVA04G14230.1">
    <property type="protein sequence ID" value="ONIVA04G14230.1"/>
    <property type="gene ID" value="ONIVA04G14230"/>
</dbReference>
<feature type="repeat" description="PPR" evidence="7">
    <location>
        <begin position="582"/>
        <end position="616"/>
    </location>
</feature>
<proteinExistence type="predicted"/>
<dbReference type="PANTHER" id="PTHR47932">
    <property type="entry name" value="ATPASE EXPRESSION PROTEIN 3"/>
    <property type="match status" value="1"/>
</dbReference>
<dbReference type="GO" id="GO:0005739">
    <property type="term" value="C:mitochondrion"/>
    <property type="evidence" value="ECO:0007669"/>
    <property type="project" value="TreeGrafter"/>
</dbReference>
<feature type="repeat" description="PPR" evidence="7">
    <location>
        <begin position="618"/>
        <end position="652"/>
    </location>
</feature>
<evidence type="ECO:0000256" key="4">
    <source>
        <dbReference type="ARBA" id="ARBA00023125"/>
    </source>
</evidence>
<dbReference type="eggNOG" id="KOG4197">
    <property type="taxonomic scope" value="Eukaryota"/>
</dbReference>
<dbReference type="SUPFAM" id="SSF81901">
    <property type="entry name" value="HCP-like"/>
    <property type="match status" value="1"/>
</dbReference>
<keyword evidence="3" id="KW-0805">Transcription regulation</keyword>
<evidence type="ECO:0000256" key="5">
    <source>
        <dbReference type="ARBA" id="ARBA00023163"/>
    </source>
</evidence>
<evidence type="ECO:0000313" key="9">
    <source>
        <dbReference type="EnsemblPlants" id="ONIVA04G14230.1"/>
    </source>
</evidence>
<dbReference type="SUPFAM" id="SSF101941">
    <property type="entry name" value="NAC domain"/>
    <property type="match status" value="1"/>
</dbReference>
<dbReference type="Gene3D" id="2.170.150.80">
    <property type="entry name" value="NAC domain"/>
    <property type="match status" value="1"/>
</dbReference>
<reference evidence="9" key="2">
    <citation type="submission" date="2018-04" db="EMBL/GenBank/DDBJ databases">
        <title>OnivRS2 (Oryza nivara Reference Sequence Version 2).</title>
        <authorList>
            <person name="Zhang J."/>
            <person name="Kudrna D."/>
            <person name="Lee S."/>
            <person name="Talag J."/>
            <person name="Rajasekar S."/>
            <person name="Welchert J."/>
            <person name="Hsing Y.-I."/>
            <person name="Wing R.A."/>
        </authorList>
    </citation>
    <scope>NUCLEOTIDE SEQUENCE [LARGE SCALE GENOMIC DNA]</scope>
    <source>
        <strain evidence="9">SL10</strain>
    </source>
</reference>
<evidence type="ECO:0000256" key="1">
    <source>
        <dbReference type="ARBA" id="ARBA00022737"/>
    </source>
</evidence>
<dbReference type="FunFam" id="1.25.40.10:FF:000558">
    <property type="entry name" value="Pentatricopeptide repeat-containing protein At5g39710"/>
    <property type="match status" value="1"/>
</dbReference>
<feature type="repeat" description="PPR" evidence="7">
    <location>
        <begin position="689"/>
        <end position="723"/>
    </location>
</feature>
<dbReference type="PANTHER" id="PTHR47932:SF11">
    <property type="entry name" value="OS04G0477200 PROTEIN"/>
    <property type="match status" value="1"/>
</dbReference>
<reference evidence="9" key="1">
    <citation type="submission" date="2015-04" db="UniProtKB">
        <authorList>
            <consortium name="EnsemblPlants"/>
        </authorList>
    </citation>
    <scope>IDENTIFICATION</scope>
    <source>
        <strain evidence="9">SL10</strain>
    </source>
</reference>
<keyword evidence="10" id="KW-1185">Reference proteome</keyword>
<dbReference type="HOGENOM" id="CLU_011978_0_0_1"/>
<organism evidence="9">
    <name type="scientific">Oryza nivara</name>
    <name type="common">Indian wild rice</name>
    <name type="synonym">Oryza sativa f. spontanea</name>
    <dbReference type="NCBI Taxonomy" id="4536"/>
    <lineage>
        <taxon>Eukaryota</taxon>
        <taxon>Viridiplantae</taxon>
        <taxon>Streptophyta</taxon>
        <taxon>Embryophyta</taxon>
        <taxon>Tracheophyta</taxon>
        <taxon>Spermatophyta</taxon>
        <taxon>Magnoliopsida</taxon>
        <taxon>Liliopsida</taxon>
        <taxon>Poales</taxon>
        <taxon>Poaceae</taxon>
        <taxon>BOP clade</taxon>
        <taxon>Oryzoideae</taxon>
        <taxon>Oryzeae</taxon>
        <taxon>Oryzinae</taxon>
        <taxon>Oryza</taxon>
    </lineage>
</organism>
<keyword evidence="6" id="KW-0539">Nucleus</keyword>
<dbReference type="NCBIfam" id="TIGR00756">
    <property type="entry name" value="PPR"/>
    <property type="match status" value="11"/>
</dbReference>
<dbReference type="Proteomes" id="UP000006591">
    <property type="component" value="Chromosome 4"/>
</dbReference>
<evidence type="ECO:0000313" key="10">
    <source>
        <dbReference type="Proteomes" id="UP000006591"/>
    </source>
</evidence>
<dbReference type="InterPro" id="IPR011990">
    <property type="entry name" value="TPR-like_helical_dom_sf"/>
</dbReference>
<feature type="repeat" description="PPR" evidence="7">
    <location>
        <begin position="654"/>
        <end position="688"/>
    </location>
</feature>
<dbReference type="InterPro" id="IPR002885">
    <property type="entry name" value="PPR_rpt"/>
</dbReference>
<dbReference type="OMA" id="FLYLCMW"/>
<dbReference type="Pfam" id="PF02365">
    <property type="entry name" value="NAM"/>
    <property type="match status" value="1"/>
</dbReference>
<keyword evidence="4" id="KW-0238">DNA-binding</keyword>
<dbReference type="GO" id="GO:0006355">
    <property type="term" value="P:regulation of DNA-templated transcription"/>
    <property type="evidence" value="ECO:0007669"/>
    <property type="project" value="InterPro"/>
</dbReference>
<dbReference type="PROSITE" id="PS51005">
    <property type="entry name" value="NAC"/>
    <property type="match status" value="1"/>
</dbReference>
<dbReference type="GO" id="GO:0003729">
    <property type="term" value="F:mRNA binding"/>
    <property type="evidence" value="ECO:0007669"/>
    <property type="project" value="TreeGrafter"/>
</dbReference>
<dbReference type="Pfam" id="PF01535">
    <property type="entry name" value="PPR"/>
    <property type="match status" value="1"/>
</dbReference>
<evidence type="ECO:0000256" key="6">
    <source>
        <dbReference type="ARBA" id="ARBA00023242"/>
    </source>
</evidence>
<dbReference type="AlphaFoldDB" id="A0A0E0H251"/>